<feature type="binding site" evidence="5">
    <location>
        <position position="108"/>
    </location>
    <ligand>
        <name>chlorophyll a</name>
        <dbReference type="ChEBI" id="CHEBI:58416"/>
        <label>1</label>
    </ligand>
</feature>
<dbReference type="GO" id="GO:0016168">
    <property type="term" value="F:chlorophyll binding"/>
    <property type="evidence" value="ECO:0007669"/>
    <property type="project" value="UniProtKB-KW"/>
</dbReference>
<proteinExistence type="predicted"/>
<evidence type="ECO:0000256" key="1">
    <source>
        <dbReference type="ARBA" id="ARBA00004229"/>
    </source>
</evidence>
<dbReference type="Pfam" id="PF00504">
    <property type="entry name" value="Chloroa_b-bind"/>
    <property type="match status" value="1"/>
</dbReference>
<evidence type="ECO:0008006" key="7">
    <source>
        <dbReference type="Google" id="ProtNLM"/>
    </source>
</evidence>
<feature type="binding site" description="axial binding residue" evidence="5">
    <location>
        <position position="56"/>
    </location>
    <ligand>
        <name>chlorophyll b</name>
        <dbReference type="ChEBI" id="CHEBI:61721"/>
        <label>1</label>
    </ligand>
    <ligandPart>
        <name>Mg</name>
        <dbReference type="ChEBI" id="CHEBI:25107"/>
    </ligandPart>
</feature>
<dbReference type="EMBL" id="HBEM01016328">
    <property type="protein sequence ID" value="CAD8452066.1"/>
    <property type="molecule type" value="Transcribed_RNA"/>
</dbReference>
<dbReference type="GO" id="GO:0009507">
    <property type="term" value="C:chloroplast"/>
    <property type="evidence" value="ECO:0007669"/>
    <property type="project" value="UniProtKB-SubCell"/>
</dbReference>
<accession>A0A7S0DG11</accession>
<feature type="binding site" description="axial binding residue" evidence="5">
    <location>
        <position position="153"/>
    </location>
    <ligand>
        <name>chlorophyll b</name>
        <dbReference type="ChEBI" id="CHEBI:61721"/>
        <label>1</label>
    </ligand>
    <ligandPart>
        <name>Mg</name>
        <dbReference type="ChEBI" id="CHEBI:25107"/>
    </ligandPart>
</feature>
<dbReference type="SUPFAM" id="SSF103511">
    <property type="entry name" value="Chlorophyll a-b binding protein"/>
    <property type="match status" value="1"/>
</dbReference>
<organism evidence="6">
    <name type="scientific">Amorphochlora amoebiformis</name>
    <dbReference type="NCBI Taxonomy" id="1561963"/>
    <lineage>
        <taxon>Eukaryota</taxon>
        <taxon>Sar</taxon>
        <taxon>Rhizaria</taxon>
        <taxon>Cercozoa</taxon>
        <taxon>Chlorarachniophyceae</taxon>
        <taxon>Amorphochlora</taxon>
    </lineage>
</organism>
<dbReference type="PANTHER" id="PTHR21649">
    <property type="entry name" value="CHLOROPHYLL A/B BINDING PROTEIN"/>
    <property type="match status" value="1"/>
</dbReference>
<dbReference type="GO" id="GO:0009765">
    <property type="term" value="P:photosynthesis, light harvesting"/>
    <property type="evidence" value="ECO:0007669"/>
    <property type="project" value="InterPro"/>
</dbReference>
<keyword evidence="3" id="KW-0602">Photosynthesis</keyword>
<evidence type="ECO:0000256" key="2">
    <source>
        <dbReference type="ARBA" id="ARBA00022528"/>
    </source>
</evidence>
<evidence type="ECO:0000256" key="4">
    <source>
        <dbReference type="ARBA" id="ARBA00022640"/>
    </source>
</evidence>
<evidence type="ECO:0000256" key="5">
    <source>
        <dbReference type="PIRSR" id="PIRSR601344-1"/>
    </source>
</evidence>
<sequence length="155" mass="16286">MLGALGCIFPEVLNSAGFNLPVWFKAGGTIFDQGIDYLGNPNLIHAQSALAVLSAQVVLMGASEAYRFNGGPLGTDKDILYPGGALDPLGFAKDANKVAELKVKEVKNGRLAMMAMLGYYVQAIATGKGPLENLTGHIADPTHVNGFAFATEFTP</sequence>
<feature type="binding site" evidence="5">
    <location>
        <position position="137"/>
    </location>
    <ligand>
        <name>chlorophyll a</name>
        <dbReference type="ChEBI" id="CHEBI:58416"/>
        <label>1</label>
    </ligand>
</feature>
<dbReference type="InterPro" id="IPR001344">
    <property type="entry name" value="Chloro_AB-bd_pln"/>
</dbReference>
<dbReference type="Gene3D" id="1.10.3460.10">
    <property type="entry name" value="Chlorophyll a/b binding protein domain"/>
    <property type="match status" value="1"/>
</dbReference>
<feature type="binding site" description="axial binding residue" evidence="5">
    <location>
        <position position="73"/>
    </location>
    <ligand>
        <name>chlorophyll b</name>
        <dbReference type="ChEBI" id="CHEBI:61721"/>
        <label>1</label>
    </ligand>
    <ligandPart>
        <name>Mg</name>
        <dbReference type="ChEBI" id="CHEBI:25107"/>
    </ligandPart>
</feature>
<name>A0A7S0DG11_9EUKA</name>
<feature type="binding site" description="axial binding residue" evidence="5">
    <location>
        <position position="64"/>
    </location>
    <ligand>
        <name>chlorophyll b</name>
        <dbReference type="ChEBI" id="CHEBI:61721"/>
        <label>1</label>
    </ligand>
    <ligandPart>
        <name>Mg</name>
        <dbReference type="ChEBI" id="CHEBI:25107"/>
    </ligandPart>
</feature>
<dbReference type="InterPro" id="IPR022796">
    <property type="entry name" value="Chloroa_b-bind"/>
</dbReference>
<feature type="binding site" description="axial binding residue" evidence="5">
    <location>
        <position position="105"/>
    </location>
    <ligand>
        <name>chlorophyll a</name>
        <dbReference type="ChEBI" id="CHEBI:58416"/>
        <label>2</label>
    </ligand>
    <ligandPart>
        <name>Mg</name>
        <dbReference type="ChEBI" id="CHEBI:25107"/>
    </ligandPart>
</feature>
<feature type="binding site" evidence="5">
    <location>
        <position position="38"/>
    </location>
    <ligand>
        <name>chlorophyll a</name>
        <dbReference type="ChEBI" id="CHEBI:58416"/>
        <label>1</label>
    </ligand>
</feature>
<feature type="binding site" evidence="5">
    <location>
        <position position="110"/>
    </location>
    <ligand>
        <name>chlorophyll a</name>
        <dbReference type="ChEBI" id="CHEBI:58416"/>
        <label>1</label>
    </ligand>
</feature>
<protein>
    <recommendedName>
        <fullName evidence="7">Chlorophyll a-b binding protein, chloroplastic</fullName>
    </recommendedName>
</protein>
<keyword evidence="2" id="KW-0150">Chloroplast</keyword>
<keyword evidence="5" id="KW-0148">Chlorophyll</keyword>
<evidence type="ECO:0000256" key="3">
    <source>
        <dbReference type="ARBA" id="ARBA00022531"/>
    </source>
</evidence>
<keyword evidence="4" id="KW-0934">Plastid</keyword>
<comment type="subcellular location">
    <subcellularLocation>
        <location evidence="1">Plastid</location>
        <location evidence="1">Chloroplast</location>
    </subcellularLocation>
</comment>
<dbReference type="GO" id="GO:0016020">
    <property type="term" value="C:membrane"/>
    <property type="evidence" value="ECO:0007669"/>
    <property type="project" value="InterPro"/>
</dbReference>
<feature type="binding site" evidence="5">
    <location>
        <position position="122"/>
    </location>
    <ligand>
        <name>chlorophyll a</name>
        <dbReference type="ChEBI" id="CHEBI:58416"/>
        <label>1</label>
    </ligand>
</feature>
<feature type="binding site" evidence="5">
    <location>
        <position position="104"/>
    </location>
    <ligand>
        <name>chlorophyll a</name>
        <dbReference type="ChEBI" id="CHEBI:58416"/>
        <label>1</label>
    </ligand>
</feature>
<feature type="binding site" description="axial binding residue" evidence="5">
    <location>
        <position position="48"/>
    </location>
    <ligand>
        <name>chlorophyll b</name>
        <dbReference type="ChEBI" id="CHEBI:61721"/>
        <label>1</label>
    </ligand>
    <ligandPart>
        <name>Mg</name>
        <dbReference type="ChEBI" id="CHEBI:25107"/>
    </ligandPart>
</feature>
<keyword evidence="5" id="KW-0157">Chromophore</keyword>
<dbReference type="AlphaFoldDB" id="A0A7S0DG11"/>
<evidence type="ECO:0000313" key="6">
    <source>
        <dbReference type="EMBL" id="CAD8452066.1"/>
    </source>
</evidence>
<reference evidence="6" key="1">
    <citation type="submission" date="2021-01" db="EMBL/GenBank/DDBJ databases">
        <authorList>
            <person name="Corre E."/>
            <person name="Pelletier E."/>
            <person name="Niang G."/>
            <person name="Scheremetjew M."/>
            <person name="Finn R."/>
            <person name="Kale V."/>
            <person name="Holt S."/>
            <person name="Cochrane G."/>
            <person name="Meng A."/>
            <person name="Brown T."/>
            <person name="Cohen L."/>
        </authorList>
    </citation>
    <scope>NUCLEOTIDE SEQUENCE</scope>
    <source>
        <strain evidence="6">CCMP2058</strain>
    </source>
</reference>
<gene>
    <name evidence="6" type="ORF">LAMO00422_LOCUS11227</name>
</gene>